<gene>
    <name evidence="1" type="ORF">MRATA1EN22A_LOCUS9508</name>
</gene>
<proteinExistence type="predicted"/>
<accession>A0AC59YRF5</accession>
<evidence type="ECO:0000313" key="1">
    <source>
        <dbReference type="EMBL" id="CAM9929271.1"/>
    </source>
</evidence>
<dbReference type="Proteomes" id="UP001162501">
    <property type="component" value="Chromosome 2"/>
</dbReference>
<reference evidence="1" key="2">
    <citation type="submission" date="2025-03" db="EMBL/GenBank/DDBJ databases">
        <authorList>
            <consortium name="ELIXIR-Norway"/>
            <consortium name="Elixir Norway"/>
        </authorList>
    </citation>
    <scope>NUCLEOTIDE SEQUENCE</scope>
</reference>
<organism evidence="1 2">
    <name type="scientific">Rangifer tarandus platyrhynchus</name>
    <name type="common">Svalbard reindeer</name>
    <dbReference type="NCBI Taxonomy" id="3082113"/>
    <lineage>
        <taxon>Eukaryota</taxon>
        <taxon>Metazoa</taxon>
        <taxon>Chordata</taxon>
        <taxon>Craniata</taxon>
        <taxon>Vertebrata</taxon>
        <taxon>Euteleostomi</taxon>
        <taxon>Mammalia</taxon>
        <taxon>Eutheria</taxon>
        <taxon>Laurasiatheria</taxon>
        <taxon>Artiodactyla</taxon>
        <taxon>Ruminantia</taxon>
        <taxon>Pecora</taxon>
        <taxon>Cervidae</taxon>
        <taxon>Odocoileinae</taxon>
        <taxon>Rangifer</taxon>
    </lineage>
</organism>
<dbReference type="EMBL" id="OX596086">
    <property type="protein sequence ID" value="CAM9929271.1"/>
    <property type="molecule type" value="Genomic_DNA"/>
</dbReference>
<protein>
    <submittedName>
        <fullName evidence="1">Uncharacterized protein</fullName>
    </submittedName>
</protein>
<reference evidence="1" key="1">
    <citation type="submission" date="2023-05" db="EMBL/GenBank/DDBJ databases">
        <authorList>
            <consortium name="ELIXIR-Norway"/>
        </authorList>
    </citation>
    <scope>NUCLEOTIDE SEQUENCE</scope>
</reference>
<name>A0AC59YRF5_RANTA</name>
<evidence type="ECO:0000313" key="2">
    <source>
        <dbReference type="Proteomes" id="UP001162501"/>
    </source>
</evidence>
<sequence length="118" mass="12766">MKPREGSDQLGAQWILDLWNFAPDGSPSSVTLQPRLVCAVRKCASQAAPPSARRKGARSACRTISRRPDSKAGGARPWEAPPPSSRRRRYQNAKRDPSAGSTLPVSTLRGLFGESPGR</sequence>